<reference evidence="1 2" key="1">
    <citation type="submission" date="2019-12" db="EMBL/GenBank/DDBJ databases">
        <authorList>
            <person name="Lee S.D."/>
        </authorList>
    </citation>
    <scope>NUCLEOTIDE SEQUENCE [LARGE SCALE GENOMIC DNA]</scope>
    <source>
        <strain evidence="1 2">SAP-6</strain>
    </source>
</reference>
<sequence>MGFVKNVLKSQTWPVFQNKESLFEADVLSVLYETSKEVLQAIIPPVRQAIIYLTVLIGCRDIMRESIAVILPKLIIKIRDFIISRIRAKPFH</sequence>
<proteinExistence type="predicted"/>
<dbReference type="EMBL" id="WUBS01000002">
    <property type="protein sequence ID" value="NDL61614.1"/>
    <property type="molecule type" value="Genomic_DNA"/>
</dbReference>
<accession>A0A845SF98</accession>
<comment type="caution">
    <text evidence="1">The sequence shown here is derived from an EMBL/GenBank/DDBJ whole genome shotgun (WGS) entry which is preliminary data.</text>
</comment>
<reference evidence="1 2" key="2">
    <citation type="submission" date="2020-02" db="EMBL/GenBank/DDBJ databases">
        <title>The new genus of Enterobacteriales.</title>
        <authorList>
            <person name="Kim I.S."/>
        </authorList>
    </citation>
    <scope>NUCLEOTIDE SEQUENCE [LARGE SCALE GENOMIC DNA]</scope>
    <source>
        <strain evidence="1 2">SAP-6</strain>
    </source>
</reference>
<dbReference type="RefSeq" id="WP_162364309.1">
    <property type="nucleotide sequence ID" value="NZ_WUBS01000002.1"/>
</dbReference>
<protein>
    <submittedName>
        <fullName evidence="1">Uncharacterized protein</fullName>
    </submittedName>
</protein>
<dbReference type="Proteomes" id="UP000461443">
    <property type="component" value="Unassembled WGS sequence"/>
</dbReference>
<dbReference type="AlphaFoldDB" id="A0A845SF98"/>
<gene>
    <name evidence="1" type="ORF">GRH90_02390</name>
</gene>
<keyword evidence="2" id="KW-1185">Reference proteome</keyword>
<evidence type="ECO:0000313" key="2">
    <source>
        <dbReference type="Proteomes" id="UP000461443"/>
    </source>
</evidence>
<name>A0A845SF98_9GAMM</name>
<organism evidence="1 2">
    <name type="scientific">Acerihabitans arboris</name>
    <dbReference type="NCBI Taxonomy" id="2691583"/>
    <lineage>
        <taxon>Bacteria</taxon>
        <taxon>Pseudomonadati</taxon>
        <taxon>Pseudomonadota</taxon>
        <taxon>Gammaproteobacteria</taxon>
        <taxon>Enterobacterales</taxon>
        <taxon>Pectobacteriaceae</taxon>
        <taxon>Acerihabitans</taxon>
    </lineage>
</organism>
<evidence type="ECO:0000313" key="1">
    <source>
        <dbReference type="EMBL" id="NDL61614.1"/>
    </source>
</evidence>